<dbReference type="AlphaFoldDB" id="A0A2G4F1B6"/>
<reference evidence="1" key="1">
    <citation type="submission" date="2017-10" db="EMBL/GenBank/DDBJ databases">
        <title>Draft genome sequence of the planktic cyanobacteria Tychonema bourrellyi isolated from alpine lentic freshwater.</title>
        <authorList>
            <person name="Tett A."/>
            <person name="Armanini F."/>
            <person name="Asnicar F."/>
            <person name="Boscaini A."/>
            <person name="Pasolli E."/>
            <person name="Zolfo M."/>
            <person name="Donati C."/>
            <person name="Salmaso N."/>
            <person name="Segata N."/>
        </authorList>
    </citation>
    <scope>NUCLEOTIDE SEQUENCE</scope>
    <source>
        <strain evidence="1">FEM_GT703</strain>
    </source>
</reference>
<keyword evidence="2" id="KW-1185">Reference proteome</keyword>
<accession>A0A2G4F1B6</accession>
<name>A0A2G4F1B6_9CYAN</name>
<dbReference type="OrthoDB" id="573956at2"/>
<dbReference type="RefSeq" id="WP_096831690.1">
    <property type="nucleotide sequence ID" value="NZ_NXIB02000049.1"/>
</dbReference>
<comment type="caution">
    <text evidence="1">The sequence shown here is derived from an EMBL/GenBank/DDBJ whole genome shotgun (WGS) entry which is preliminary data.</text>
</comment>
<evidence type="ECO:0000313" key="1">
    <source>
        <dbReference type="EMBL" id="PHX55549.1"/>
    </source>
</evidence>
<dbReference type="Proteomes" id="UP000226442">
    <property type="component" value="Unassembled WGS sequence"/>
</dbReference>
<protein>
    <submittedName>
        <fullName evidence="1">Uncharacterized protein</fullName>
    </submittedName>
</protein>
<dbReference type="EMBL" id="NXIB02000049">
    <property type="protein sequence ID" value="PHX55549.1"/>
    <property type="molecule type" value="Genomic_DNA"/>
</dbReference>
<evidence type="ECO:0000313" key="2">
    <source>
        <dbReference type="Proteomes" id="UP000226442"/>
    </source>
</evidence>
<gene>
    <name evidence="1" type="ORF">CP500_010205</name>
</gene>
<proteinExistence type="predicted"/>
<organism evidence="1 2">
    <name type="scientific">Tychonema bourrellyi FEM_GT703</name>
    <dbReference type="NCBI Taxonomy" id="2040638"/>
    <lineage>
        <taxon>Bacteria</taxon>
        <taxon>Bacillati</taxon>
        <taxon>Cyanobacteriota</taxon>
        <taxon>Cyanophyceae</taxon>
        <taxon>Oscillatoriophycideae</taxon>
        <taxon>Oscillatoriales</taxon>
        <taxon>Microcoleaceae</taxon>
        <taxon>Tychonema</taxon>
    </lineage>
</organism>
<sequence length="83" mass="9438">MISQTLVEIERSISSLSIEEQLWLLERIACRVREKTYIANKLANAKYLEAEIAEMANDPDIQVEIAAINREFIVAEMDGLEAL</sequence>